<accession>A0ABU0ATL3</accession>
<keyword evidence="1" id="KW-0812">Transmembrane</keyword>
<gene>
    <name evidence="2" type="ORF">J2S72_000343</name>
</gene>
<feature type="transmembrane region" description="Helical" evidence="1">
    <location>
        <begin position="21"/>
        <end position="36"/>
    </location>
</feature>
<keyword evidence="3" id="KW-1185">Reference proteome</keyword>
<organism evidence="2 3">
    <name type="scientific">Peptoniphilus koenoeneniae</name>
    <dbReference type="NCBI Taxonomy" id="507751"/>
    <lineage>
        <taxon>Bacteria</taxon>
        <taxon>Bacillati</taxon>
        <taxon>Bacillota</taxon>
        <taxon>Tissierellia</taxon>
        <taxon>Tissierellales</taxon>
        <taxon>Peptoniphilaceae</taxon>
        <taxon>Peptoniphilus</taxon>
    </lineage>
</organism>
<dbReference type="Proteomes" id="UP001236559">
    <property type="component" value="Unassembled WGS sequence"/>
</dbReference>
<evidence type="ECO:0000313" key="2">
    <source>
        <dbReference type="EMBL" id="MDQ0274335.1"/>
    </source>
</evidence>
<name>A0ABU0ATL3_9FIRM</name>
<reference evidence="2 3" key="1">
    <citation type="submission" date="2023-07" db="EMBL/GenBank/DDBJ databases">
        <title>Genomic Encyclopedia of Type Strains, Phase IV (KMG-IV): sequencing the most valuable type-strain genomes for metagenomic binning, comparative biology and taxonomic classification.</title>
        <authorList>
            <person name="Goeker M."/>
        </authorList>
    </citation>
    <scope>NUCLEOTIDE SEQUENCE [LARGE SCALE GENOMIC DNA]</scope>
    <source>
        <strain evidence="2 3">DSM 22616</strain>
    </source>
</reference>
<dbReference type="EMBL" id="JAUSTN010000002">
    <property type="protein sequence ID" value="MDQ0274335.1"/>
    <property type="molecule type" value="Genomic_DNA"/>
</dbReference>
<sequence length="131" mass="15772">MKEKFIKFMTGRYGFDDLNRFLSWLVFLLIIINFFIKKSFLISIAIILLFFMYFRILSKDIQKRYLENQKFLEITGPFRKKINLTNRKFKDRKTYKYIKCPACAKTMRVPKGKGKVLVTCPNCKNKMEVRT</sequence>
<evidence type="ECO:0000313" key="3">
    <source>
        <dbReference type="Proteomes" id="UP001236559"/>
    </source>
</evidence>
<dbReference type="RefSeq" id="WP_307494874.1">
    <property type="nucleotide sequence ID" value="NZ_JAUSTN010000002.1"/>
</dbReference>
<evidence type="ECO:0008006" key="4">
    <source>
        <dbReference type="Google" id="ProtNLM"/>
    </source>
</evidence>
<comment type="caution">
    <text evidence="2">The sequence shown here is derived from an EMBL/GenBank/DDBJ whole genome shotgun (WGS) entry which is preliminary data.</text>
</comment>
<feature type="transmembrane region" description="Helical" evidence="1">
    <location>
        <begin position="42"/>
        <end position="58"/>
    </location>
</feature>
<keyword evidence="1" id="KW-1133">Transmembrane helix</keyword>
<keyword evidence="1" id="KW-0472">Membrane</keyword>
<protein>
    <recommendedName>
        <fullName evidence="4">Zn-finger containing protein</fullName>
    </recommendedName>
</protein>
<dbReference type="Gene3D" id="2.20.28.160">
    <property type="match status" value="1"/>
</dbReference>
<proteinExistence type="predicted"/>
<evidence type="ECO:0000256" key="1">
    <source>
        <dbReference type="SAM" id="Phobius"/>
    </source>
</evidence>